<dbReference type="Proteomes" id="UP000641646">
    <property type="component" value="Unassembled WGS sequence"/>
</dbReference>
<protein>
    <submittedName>
        <fullName evidence="1">Uncharacterized protein</fullName>
    </submittedName>
</protein>
<proteinExistence type="predicted"/>
<dbReference type="EMBL" id="JACJPW010000039">
    <property type="protein sequence ID" value="MBD2182574.1"/>
    <property type="molecule type" value="Genomic_DNA"/>
</dbReference>
<evidence type="ECO:0000313" key="1">
    <source>
        <dbReference type="EMBL" id="MBD2182574.1"/>
    </source>
</evidence>
<keyword evidence="2" id="KW-1185">Reference proteome</keyword>
<comment type="caution">
    <text evidence="1">The sequence shown here is derived from an EMBL/GenBank/DDBJ whole genome shotgun (WGS) entry which is preliminary data.</text>
</comment>
<name>A0A926ZHF7_9CYAN</name>
<sequence length="60" mass="7034">MKQLPDDETLDRLLELAKDAENKAKAVYDLATEIDEKLRIRQELRRQAAIEQLRKAKLEV</sequence>
<accession>A0A926ZHF7</accession>
<gene>
    <name evidence="1" type="ORF">H6G03_15960</name>
</gene>
<reference evidence="1" key="2">
    <citation type="submission" date="2020-08" db="EMBL/GenBank/DDBJ databases">
        <authorList>
            <person name="Chen M."/>
            <person name="Teng W."/>
            <person name="Zhao L."/>
            <person name="Hu C."/>
            <person name="Zhou Y."/>
            <person name="Han B."/>
            <person name="Song L."/>
            <person name="Shu W."/>
        </authorList>
    </citation>
    <scope>NUCLEOTIDE SEQUENCE</scope>
    <source>
        <strain evidence="1">FACHB-1375</strain>
    </source>
</reference>
<dbReference type="AlphaFoldDB" id="A0A926ZHF7"/>
<evidence type="ECO:0000313" key="2">
    <source>
        <dbReference type="Proteomes" id="UP000641646"/>
    </source>
</evidence>
<reference evidence="1" key="1">
    <citation type="journal article" date="2015" name="ISME J.">
        <title>Draft Genome Sequence of Streptomyces incarnatus NRRL8089, which Produces the Nucleoside Antibiotic Sinefungin.</title>
        <authorList>
            <person name="Oshima K."/>
            <person name="Hattori M."/>
            <person name="Shimizu H."/>
            <person name="Fukuda K."/>
            <person name="Nemoto M."/>
            <person name="Inagaki K."/>
            <person name="Tamura T."/>
        </authorList>
    </citation>
    <scope>NUCLEOTIDE SEQUENCE</scope>
    <source>
        <strain evidence="1">FACHB-1375</strain>
    </source>
</reference>
<organism evidence="1 2">
    <name type="scientific">Aerosakkonema funiforme FACHB-1375</name>
    <dbReference type="NCBI Taxonomy" id="2949571"/>
    <lineage>
        <taxon>Bacteria</taxon>
        <taxon>Bacillati</taxon>
        <taxon>Cyanobacteriota</taxon>
        <taxon>Cyanophyceae</taxon>
        <taxon>Oscillatoriophycideae</taxon>
        <taxon>Aerosakkonematales</taxon>
        <taxon>Aerosakkonemataceae</taxon>
        <taxon>Aerosakkonema</taxon>
    </lineage>
</organism>
<dbReference type="RefSeq" id="WP_190465427.1">
    <property type="nucleotide sequence ID" value="NZ_JACJPW010000039.1"/>
</dbReference>